<protein>
    <submittedName>
        <fullName evidence="1">Uncharacterized protein</fullName>
    </submittedName>
</protein>
<dbReference type="AlphaFoldDB" id="X1BYZ8"/>
<accession>X1BYZ8</accession>
<organism evidence="1">
    <name type="scientific">marine sediment metagenome</name>
    <dbReference type="NCBI Taxonomy" id="412755"/>
    <lineage>
        <taxon>unclassified sequences</taxon>
        <taxon>metagenomes</taxon>
        <taxon>ecological metagenomes</taxon>
    </lineage>
</organism>
<comment type="caution">
    <text evidence="1">The sequence shown here is derived from an EMBL/GenBank/DDBJ whole genome shotgun (WGS) entry which is preliminary data.</text>
</comment>
<proteinExistence type="predicted"/>
<feature type="non-terminal residue" evidence="1">
    <location>
        <position position="39"/>
    </location>
</feature>
<reference evidence="1" key="1">
    <citation type="journal article" date="2014" name="Front. Microbiol.">
        <title>High frequency of phylogenetically diverse reductive dehalogenase-homologous genes in deep subseafloor sedimentary metagenomes.</title>
        <authorList>
            <person name="Kawai M."/>
            <person name="Futagami T."/>
            <person name="Toyoda A."/>
            <person name="Takaki Y."/>
            <person name="Nishi S."/>
            <person name="Hori S."/>
            <person name="Arai W."/>
            <person name="Tsubouchi T."/>
            <person name="Morono Y."/>
            <person name="Uchiyama I."/>
            <person name="Ito T."/>
            <person name="Fujiyama A."/>
            <person name="Inagaki F."/>
            <person name="Takami H."/>
        </authorList>
    </citation>
    <scope>NUCLEOTIDE SEQUENCE</scope>
    <source>
        <strain evidence="1">Expedition CK06-06</strain>
    </source>
</reference>
<gene>
    <name evidence="1" type="ORF">S01H4_45682</name>
</gene>
<dbReference type="EMBL" id="BART01025449">
    <property type="protein sequence ID" value="GAH01046.1"/>
    <property type="molecule type" value="Genomic_DNA"/>
</dbReference>
<name>X1BYZ8_9ZZZZ</name>
<sequence>MEVRGVKLKSYPTVCEICRRPLGDEVKVPGLDKKVQVRT</sequence>
<evidence type="ECO:0000313" key="1">
    <source>
        <dbReference type="EMBL" id="GAH01046.1"/>
    </source>
</evidence>